<evidence type="ECO:0000256" key="1">
    <source>
        <dbReference type="SAM" id="SignalP"/>
    </source>
</evidence>
<dbReference type="AlphaFoldDB" id="A0A1Y1YLI6"/>
<protein>
    <recommendedName>
        <fullName evidence="2">DUF7729 domain-containing protein</fullName>
    </recommendedName>
</protein>
<evidence type="ECO:0000313" key="4">
    <source>
        <dbReference type="Proteomes" id="UP000193498"/>
    </source>
</evidence>
<dbReference type="InterPro" id="IPR056146">
    <property type="entry name" value="DUF7729"/>
</dbReference>
<dbReference type="InParanoid" id="A0A1Y1YLI6"/>
<organism evidence="3 4">
    <name type="scientific">Basidiobolus meristosporus CBS 931.73</name>
    <dbReference type="NCBI Taxonomy" id="1314790"/>
    <lineage>
        <taxon>Eukaryota</taxon>
        <taxon>Fungi</taxon>
        <taxon>Fungi incertae sedis</taxon>
        <taxon>Zoopagomycota</taxon>
        <taxon>Entomophthoromycotina</taxon>
        <taxon>Basidiobolomycetes</taxon>
        <taxon>Basidiobolales</taxon>
        <taxon>Basidiobolaceae</taxon>
        <taxon>Basidiobolus</taxon>
    </lineage>
</organism>
<keyword evidence="1" id="KW-0732">Signal</keyword>
<gene>
    <name evidence="3" type="ORF">K493DRAFT_313519</name>
</gene>
<keyword evidence="4" id="KW-1185">Reference proteome</keyword>
<sequence length="200" mass="22013">MKLTLLSAVFATTLMAANAAPVDSSLGQLSAPCRQFLLSVVTDGEPCLPLSQVWSEATSVDWTNYDTSNIDQLSPLLSTMCTAPRCDKSVTDGLASKIQTECSQDLSQKTITAIDYVLENYEPLIAIGCTQNSQQEYCLLVEGEELQDNKDADLADVPDDKLCTECVQNWVKVYDEYSASYTDLFSNMTDVQLVKQRCGY</sequence>
<comment type="caution">
    <text evidence="3">The sequence shown here is derived from an EMBL/GenBank/DDBJ whole genome shotgun (WGS) entry which is preliminary data.</text>
</comment>
<feature type="domain" description="DUF7729" evidence="2">
    <location>
        <begin position="30"/>
        <end position="199"/>
    </location>
</feature>
<accession>A0A1Y1YLI6</accession>
<feature type="chain" id="PRO_5012485899" description="DUF7729 domain-containing protein" evidence="1">
    <location>
        <begin position="20"/>
        <end position="200"/>
    </location>
</feature>
<reference evidence="3 4" key="1">
    <citation type="submission" date="2016-07" db="EMBL/GenBank/DDBJ databases">
        <title>Pervasive Adenine N6-methylation of Active Genes in Fungi.</title>
        <authorList>
            <consortium name="DOE Joint Genome Institute"/>
            <person name="Mondo S.J."/>
            <person name="Dannebaum R.O."/>
            <person name="Kuo R.C."/>
            <person name="Labutti K."/>
            <person name="Haridas S."/>
            <person name="Kuo A."/>
            <person name="Salamov A."/>
            <person name="Ahrendt S.R."/>
            <person name="Lipzen A."/>
            <person name="Sullivan W."/>
            <person name="Andreopoulos W.B."/>
            <person name="Clum A."/>
            <person name="Lindquist E."/>
            <person name="Daum C."/>
            <person name="Ramamoorthy G.K."/>
            <person name="Gryganskyi A."/>
            <person name="Culley D."/>
            <person name="Magnuson J.K."/>
            <person name="James T.Y."/>
            <person name="O'Malley M.A."/>
            <person name="Stajich J.E."/>
            <person name="Spatafora J.W."/>
            <person name="Visel A."/>
            <person name="Grigoriev I.V."/>
        </authorList>
    </citation>
    <scope>NUCLEOTIDE SEQUENCE [LARGE SCALE GENOMIC DNA]</scope>
    <source>
        <strain evidence="3 4">CBS 931.73</strain>
    </source>
</reference>
<dbReference type="Proteomes" id="UP000193498">
    <property type="component" value="Unassembled WGS sequence"/>
</dbReference>
<evidence type="ECO:0000259" key="2">
    <source>
        <dbReference type="Pfam" id="PF24855"/>
    </source>
</evidence>
<name>A0A1Y1YLI6_9FUNG</name>
<evidence type="ECO:0000313" key="3">
    <source>
        <dbReference type="EMBL" id="ORX98693.1"/>
    </source>
</evidence>
<proteinExistence type="predicted"/>
<dbReference type="Pfam" id="PF24855">
    <property type="entry name" value="DUF7729"/>
    <property type="match status" value="1"/>
</dbReference>
<feature type="signal peptide" evidence="1">
    <location>
        <begin position="1"/>
        <end position="19"/>
    </location>
</feature>
<dbReference type="EMBL" id="MCFE01000109">
    <property type="protein sequence ID" value="ORX98693.1"/>
    <property type="molecule type" value="Genomic_DNA"/>
</dbReference>